<dbReference type="EMBL" id="JACYNN010000030">
    <property type="protein sequence ID" value="MBD8109028.1"/>
    <property type="molecule type" value="Genomic_DNA"/>
</dbReference>
<sequence length="216" mass="24561">MSKHNNFSSKIIELSSKILPNIKNKEVRIASLTDEKPGTIKNWLFKNALPPEKKKLKVADRMGVSKEYLYSEDPIPEPPVAIYDPEINAFIIPVISEDNLYNIAIREAPTLVIERYILSIKGSIKDKIQLVETTYCFEVETLTFPPFIFEGDVIVFNQNFCGINDFSLFINQKKIEIVRVGNTENAYINKEGMDLKAGKNTLILPIILIINDGVKR</sequence>
<dbReference type="RefSeq" id="WP_191928353.1">
    <property type="nucleotide sequence ID" value="NZ_JACYMQ010000021.1"/>
</dbReference>
<keyword evidence="2" id="KW-1185">Reference proteome</keyword>
<name>A0ABR9A032_9GAMM</name>
<evidence type="ECO:0000313" key="1">
    <source>
        <dbReference type="EMBL" id="MBD8109028.1"/>
    </source>
</evidence>
<evidence type="ECO:0000313" key="2">
    <source>
        <dbReference type="Proteomes" id="UP000661012"/>
    </source>
</evidence>
<gene>
    <name evidence="1" type="ORF">IFT93_21910</name>
</gene>
<evidence type="ECO:0008006" key="3">
    <source>
        <dbReference type="Google" id="ProtNLM"/>
    </source>
</evidence>
<accession>A0ABR9A032</accession>
<reference evidence="1 2" key="1">
    <citation type="journal article" date="2020" name="FEMS Microbiol. Ecol.">
        <title>Temporal dynamics of bacterial communities during seed development and maturation.</title>
        <authorList>
            <person name="Chesneau G."/>
            <person name="Torres-Cortes G."/>
            <person name="Briand M."/>
            <person name="Darrasse A."/>
            <person name="Preveaux A."/>
            <person name="Marais C."/>
            <person name="Jacques M.A."/>
            <person name="Shade A."/>
            <person name="Barret M."/>
        </authorList>
    </citation>
    <scope>NUCLEOTIDE SEQUENCE [LARGE SCALE GENOMIC DNA]</scope>
    <source>
        <strain evidence="1 2">CFBP13732</strain>
    </source>
</reference>
<protein>
    <recommendedName>
        <fullName evidence="3">XRE family transcriptional regulator</fullName>
    </recommendedName>
</protein>
<organism evidence="1 2">
    <name type="scientific">Erwinia persicina</name>
    <dbReference type="NCBI Taxonomy" id="55211"/>
    <lineage>
        <taxon>Bacteria</taxon>
        <taxon>Pseudomonadati</taxon>
        <taxon>Pseudomonadota</taxon>
        <taxon>Gammaproteobacteria</taxon>
        <taxon>Enterobacterales</taxon>
        <taxon>Erwiniaceae</taxon>
        <taxon>Erwinia</taxon>
    </lineage>
</organism>
<dbReference type="Proteomes" id="UP000661012">
    <property type="component" value="Unassembled WGS sequence"/>
</dbReference>
<comment type="caution">
    <text evidence="1">The sequence shown here is derived from an EMBL/GenBank/DDBJ whole genome shotgun (WGS) entry which is preliminary data.</text>
</comment>
<proteinExistence type="predicted"/>